<organism evidence="6 7">
    <name type="scientific">Frankliniella fusca</name>
    <dbReference type="NCBI Taxonomy" id="407009"/>
    <lineage>
        <taxon>Eukaryota</taxon>
        <taxon>Metazoa</taxon>
        <taxon>Ecdysozoa</taxon>
        <taxon>Arthropoda</taxon>
        <taxon>Hexapoda</taxon>
        <taxon>Insecta</taxon>
        <taxon>Pterygota</taxon>
        <taxon>Neoptera</taxon>
        <taxon>Paraneoptera</taxon>
        <taxon>Thysanoptera</taxon>
        <taxon>Terebrantia</taxon>
        <taxon>Thripoidea</taxon>
        <taxon>Thripidae</taxon>
        <taxon>Frankliniella</taxon>
    </lineage>
</organism>
<dbReference type="InterPro" id="IPR001245">
    <property type="entry name" value="Ser-Thr/Tyr_kinase_cat_dom"/>
</dbReference>
<dbReference type="FunFam" id="2.60.120.200:FF:000193">
    <property type="entry name" value="Tyrosine-protein kinase receptor"/>
    <property type="match status" value="1"/>
</dbReference>
<feature type="disulfide bond" evidence="2">
    <location>
        <begin position="136"/>
        <end position="154"/>
    </location>
</feature>
<dbReference type="SMART" id="SM00192">
    <property type="entry name" value="LDLa"/>
    <property type="match status" value="1"/>
</dbReference>
<dbReference type="PANTHER" id="PTHR23282:SF146">
    <property type="entry name" value="RT07201P-RELATED"/>
    <property type="match status" value="1"/>
</dbReference>
<dbReference type="Pfam" id="PF00629">
    <property type="entry name" value="MAM"/>
    <property type="match status" value="2"/>
</dbReference>
<dbReference type="CDD" id="cd06263">
    <property type="entry name" value="MAM"/>
    <property type="match status" value="1"/>
</dbReference>
<keyword evidence="7" id="KW-1185">Reference proteome</keyword>
<dbReference type="Pfam" id="PF07714">
    <property type="entry name" value="PK_Tyr_Ser-Thr"/>
    <property type="match status" value="1"/>
</dbReference>
<evidence type="ECO:0000259" key="5">
    <source>
        <dbReference type="PROSITE" id="PS50060"/>
    </source>
</evidence>
<keyword evidence="1 2" id="KW-1015">Disulfide bond</keyword>
<evidence type="ECO:0000256" key="1">
    <source>
        <dbReference type="ARBA" id="ARBA00023157"/>
    </source>
</evidence>
<reference evidence="6" key="1">
    <citation type="submission" date="2021-07" db="EMBL/GenBank/DDBJ databases">
        <authorList>
            <person name="Catto M.A."/>
            <person name="Jacobson A."/>
            <person name="Kennedy G."/>
            <person name="Labadie P."/>
            <person name="Hunt B.G."/>
            <person name="Srinivasan R."/>
        </authorList>
    </citation>
    <scope>NUCLEOTIDE SEQUENCE</scope>
    <source>
        <strain evidence="6">PL_HMW_Pooled</strain>
        <tissue evidence="6">Head</tissue>
    </source>
</reference>
<dbReference type="Gene3D" id="2.60.120.200">
    <property type="match status" value="2"/>
</dbReference>
<dbReference type="Gene3D" id="4.10.400.10">
    <property type="entry name" value="Low-density Lipoprotein Receptor"/>
    <property type="match status" value="1"/>
</dbReference>
<feature type="domain" description="MAM" evidence="5">
    <location>
        <begin position="173"/>
        <end position="351"/>
    </location>
</feature>
<evidence type="ECO:0000256" key="2">
    <source>
        <dbReference type="PROSITE-ProRule" id="PRU00124"/>
    </source>
</evidence>
<dbReference type="InterPro" id="IPR000998">
    <property type="entry name" value="MAM_dom"/>
</dbReference>
<gene>
    <name evidence="6" type="ORF">KUF71_011872</name>
</gene>
<keyword evidence="4" id="KW-0472">Membrane</keyword>
<sequence>MYEICHFLFLNAQPGSPEPEHLISPAYMFTANQCALKLSLHTANGSIAVFAESQQSNGTSVPWVLASNVTNSGSAWQQHNIPIGRVAQKIRIVIEVTNVTRSRGHVAIDNLQLVKCFHGKKLKDPAACNTTSLFYCSTGDCIAHSHVCDLVKDCPLGEDEAKEAHCFEVPREARCNFEKDMCGFTTSRPPNEKSEHEWIRVSGPTLIHKSAQDHTSNGNASGMYLYVKSDGPVPMGSAALLDSAVFNPPPPCHRNESSRFKNSCEIRFFYHQYGPHGGSFAVSVNEFWPRNKVKSYQVFWNFGDKKSIWTQVLIILPPIKYKYQIHIEARRGIRASDLALDDFTLSPECFGLGIPKEELGDYDYATAGKVDEPTKHAEHHDFVNKTMYRFTTCGAKGMAGPNQTLCASFYNGTSTNVTVLDPQFPGVQRWIVPETGPYTVIARGAGGGSGSEGQGWSLAAEARAVLELKSGDSLYILVGQEGTSTCRRGDDTTGECRSPFNPPTSGDLRKQLKWVDNATGGGGGGGGGSFVFTKAGRGRNAKPQPLLVAAGGGGLGNSAQGGHGSDDERQHGHGVNDTRPGTAGVGIGPQPAGPGGGWFVSNVTDHAGLSLLQGGLGGRGCRNTGKGDGGFGGGGGGCAAGGGGGGYSGGNAWTERFHHGEGGYSKVLDGAYRQVTPMVHDGAGEVIIIPGVKGCDCQYHCAALNERRSLVQCVCPPGERVNGNTCKPEGQDIADYLVLALVAVVLFLIILFSVVAIYTFTTVFPPPGRRCSCFRSDYYRKGGKAMLPIKWMPPEAFLDGIFTTKTDV</sequence>
<dbReference type="InterPro" id="IPR023415">
    <property type="entry name" value="LDLR_class-A_CS"/>
</dbReference>
<feature type="compositionally biased region" description="Basic and acidic residues" evidence="3">
    <location>
        <begin position="564"/>
        <end position="576"/>
    </location>
</feature>
<dbReference type="InterPro" id="IPR036055">
    <property type="entry name" value="LDL_receptor-like_sf"/>
</dbReference>
<dbReference type="GO" id="GO:0004672">
    <property type="term" value="F:protein kinase activity"/>
    <property type="evidence" value="ECO:0007669"/>
    <property type="project" value="InterPro"/>
</dbReference>
<feature type="transmembrane region" description="Helical" evidence="4">
    <location>
        <begin position="736"/>
        <end position="760"/>
    </location>
</feature>
<keyword evidence="4" id="KW-0812">Transmembrane</keyword>
<evidence type="ECO:0000313" key="6">
    <source>
        <dbReference type="EMBL" id="KAK3922403.1"/>
    </source>
</evidence>
<dbReference type="CDD" id="cd00112">
    <property type="entry name" value="LDLa"/>
    <property type="match status" value="1"/>
</dbReference>
<dbReference type="PROSITE" id="PS50068">
    <property type="entry name" value="LDLRA_2"/>
    <property type="match status" value="1"/>
</dbReference>
<dbReference type="Proteomes" id="UP001219518">
    <property type="component" value="Unassembled WGS sequence"/>
</dbReference>
<dbReference type="GO" id="GO:0016020">
    <property type="term" value="C:membrane"/>
    <property type="evidence" value="ECO:0007669"/>
    <property type="project" value="InterPro"/>
</dbReference>
<feature type="region of interest" description="Disordered" evidence="3">
    <location>
        <begin position="486"/>
        <end position="508"/>
    </location>
</feature>
<dbReference type="PROSITE" id="PS50060">
    <property type="entry name" value="MAM_2"/>
    <property type="match status" value="2"/>
</dbReference>
<dbReference type="InterPro" id="IPR051560">
    <property type="entry name" value="MAM_domain-containing"/>
</dbReference>
<dbReference type="SMART" id="SM00137">
    <property type="entry name" value="MAM"/>
    <property type="match status" value="1"/>
</dbReference>
<dbReference type="SUPFAM" id="SSF57424">
    <property type="entry name" value="LDL receptor-like module"/>
    <property type="match status" value="1"/>
</dbReference>
<name>A0AAE1HJP9_9NEOP</name>
<dbReference type="PROSITE" id="PS01209">
    <property type="entry name" value="LDLRA_1"/>
    <property type="match status" value="1"/>
</dbReference>
<keyword evidence="4" id="KW-1133">Transmembrane helix</keyword>
<dbReference type="EMBL" id="JAHWGI010001090">
    <property type="protein sequence ID" value="KAK3922403.1"/>
    <property type="molecule type" value="Genomic_DNA"/>
</dbReference>
<comment type="caution">
    <text evidence="6">The sequence shown here is derived from an EMBL/GenBank/DDBJ whole genome shotgun (WGS) entry which is preliminary data.</text>
</comment>
<evidence type="ECO:0000313" key="7">
    <source>
        <dbReference type="Proteomes" id="UP001219518"/>
    </source>
</evidence>
<dbReference type="InterPro" id="IPR002172">
    <property type="entry name" value="LDrepeatLR_classA_rpt"/>
</dbReference>
<proteinExistence type="predicted"/>
<feature type="compositionally biased region" description="Gly residues" evidence="3">
    <location>
        <begin position="583"/>
        <end position="598"/>
    </location>
</feature>
<feature type="domain" description="MAM" evidence="5">
    <location>
        <begin position="6"/>
        <end position="118"/>
    </location>
</feature>
<feature type="region of interest" description="Disordered" evidence="3">
    <location>
        <begin position="549"/>
        <end position="599"/>
    </location>
</feature>
<dbReference type="InterPro" id="IPR013320">
    <property type="entry name" value="ConA-like_dom_sf"/>
</dbReference>
<dbReference type="SUPFAM" id="SSF49899">
    <property type="entry name" value="Concanavalin A-like lectins/glucanases"/>
    <property type="match status" value="2"/>
</dbReference>
<comment type="caution">
    <text evidence="2">Lacks conserved residue(s) required for the propagation of feature annotation.</text>
</comment>
<accession>A0AAE1HJP9</accession>
<feature type="compositionally biased region" description="Gly residues" evidence="3">
    <location>
        <begin position="550"/>
        <end position="563"/>
    </location>
</feature>
<dbReference type="PANTHER" id="PTHR23282">
    <property type="entry name" value="APICAL ENDOSOMAL GLYCOPROTEIN PRECURSOR"/>
    <property type="match status" value="1"/>
</dbReference>
<protein>
    <submittedName>
        <fullName evidence="6">MAM and LDL-receptor class A domain-containing protein 2</fullName>
    </submittedName>
</protein>
<evidence type="ECO:0000256" key="3">
    <source>
        <dbReference type="SAM" id="MobiDB-lite"/>
    </source>
</evidence>
<dbReference type="AlphaFoldDB" id="A0AAE1HJP9"/>
<evidence type="ECO:0000256" key="4">
    <source>
        <dbReference type="SAM" id="Phobius"/>
    </source>
</evidence>
<reference evidence="6" key="2">
    <citation type="journal article" date="2023" name="BMC Genomics">
        <title>Pest status, molecular evolution, and epigenetic factors derived from the genome assembly of Frankliniella fusca, a thysanopteran phytovirus vector.</title>
        <authorList>
            <person name="Catto M.A."/>
            <person name="Labadie P.E."/>
            <person name="Jacobson A.L."/>
            <person name="Kennedy G.G."/>
            <person name="Srinivasan R."/>
            <person name="Hunt B.G."/>
        </authorList>
    </citation>
    <scope>NUCLEOTIDE SEQUENCE</scope>
    <source>
        <strain evidence="6">PL_HMW_Pooled</strain>
    </source>
</reference>